<dbReference type="KEGG" id="acan:ACA1_155500"/>
<feature type="compositionally biased region" description="Basic and acidic residues" evidence="1">
    <location>
        <begin position="516"/>
        <end position="525"/>
    </location>
</feature>
<sequence>MKGKVYVSVLSQLRAKLTDRIDSLPIDGLERLLETTFPYIGLEELRDIPLAILKRHPNIPATYLRRIGAKPEIYAICPIQVQRQIWQIDEELFKGRVFPLLNQYINTELDAPINEMLISTEDLVAPRRRREHNYILQQLVQIVGKSVGLYNKVKQQPEAGSTAAEHLALSRIPPDSYVLNLVVAMLHFFRTLFVTNRDLHFCSLRSELLMALHDRGVTDIYDIDPCHKFAWCMDACVRDHIVEERRIKEMQTYFDAIPAGDPVLGDLAMIINDPNCTNTLLTNIFNLLNEIVDQEKLPSENANLKYIAQLLSLGLLARDIIEHQNFEIPEADTEVLHTFFPIMARKMLEDMVAEEDEPASELDPDFEAIFKSNALARKVALYYVLTRVQAKDADSVKQVLDKIDRAILADEPCFVQSLVTQLLATNEIINYLQQATSDVRDRDKVRPVYEVLLDRVADRVHEQNAPFLFEYLGIKLEAHPTDGGYIDEDHHYPPHDDYHHHQQQQQREEHEPEAEPEMRDAREEASGGEAAAEERDMLAEAQDATTSVEEETKEAMPPPAAAAPSPEGPTQTREEEEEGEQESGHHRGKMDVETSAAPDDTVA</sequence>
<feature type="compositionally biased region" description="Basic and acidic residues" evidence="1">
    <location>
        <begin position="582"/>
        <end position="592"/>
    </location>
</feature>
<gene>
    <name evidence="2" type="ORF">ACA1_155500</name>
</gene>
<protein>
    <submittedName>
        <fullName evidence="2">Cofactor of BRCA1 (COBRA1)</fullName>
    </submittedName>
</protein>
<evidence type="ECO:0000313" key="3">
    <source>
        <dbReference type="Proteomes" id="UP000011083"/>
    </source>
</evidence>
<dbReference type="Proteomes" id="UP000011083">
    <property type="component" value="Unassembled WGS sequence"/>
</dbReference>
<dbReference type="AlphaFoldDB" id="L8H1H2"/>
<feature type="compositionally biased region" description="Low complexity" evidence="1">
    <location>
        <begin position="562"/>
        <end position="571"/>
    </location>
</feature>
<dbReference type="OMA" id="QYINTEL"/>
<dbReference type="RefSeq" id="XP_004340632.1">
    <property type="nucleotide sequence ID" value="XM_004340584.1"/>
</dbReference>
<dbReference type="GO" id="GO:0034244">
    <property type="term" value="P:negative regulation of transcription elongation by RNA polymerase II"/>
    <property type="evidence" value="ECO:0007669"/>
    <property type="project" value="TreeGrafter"/>
</dbReference>
<feature type="compositionally biased region" description="Basic and acidic residues" evidence="1">
    <location>
        <begin position="487"/>
        <end position="510"/>
    </location>
</feature>
<dbReference type="OrthoDB" id="18449at2759"/>
<keyword evidence="3" id="KW-1185">Reference proteome</keyword>
<dbReference type="GeneID" id="14919332"/>
<dbReference type="VEuPathDB" id="AmoebaDB:ACA1_155500"/>
<dbReference type="GO" id="GO:0032021">
    <property type="term" value="C:NELF complex"/>
    <property type="evidence" value="ECO:0007669"/>
    <property type="project" value="TreeGrafter"/>
</dbReference>
<name>L8H1H2_ACACF</name>
<evidence type="ECO:0000313" key="2">
    <source>
        <dbReference type="EMBL" id="ELR18593.1"/>
    </source>
</evidence>
<accession>L8H1H2</accession>
<dbReference type="Pfam" id="PF06209">
    <property type="entry name" value="COBRA1"/>
    <property type="match status" value="2"/>
</dbReference>
<proteinExistence type="predicted"/>
<dbReference type="EMBL" id="KB007951">
    <property type="protein sequence ID" value="ELR18593.1"/>
    <property type="molecule type" value="Genomic_DNA"/>
</dbReference>
<evidence type="ECO:0000256" key="1">
    <source>
        <dbReference type="SAM" id="MobiDB-lite"/>
    </source>
</evidence>
<reference evidence="2 3" key="1">
    <citation type="journal article" date="2013" name="Genome Biol.">
        <title>Genome of Acanthamoeba castellanii highlights extensive lateral gene transfer and early evolution of tyrosine kinase signaling.</title>
        <authorList>
            <person name="Clarke M."/>
            <person name="Lohan A.J."/>
            <person name="Liu B."/>
            <person name="Lagkouvardos I."/>
            <person name="Roy S."/>
            <person name="Zafar N."/>
            <person name="Bertelli C."/>
            <person name="Schilde C."/>
            <person name="Kianianmomeni A."/>
            <person name="Burglin T.R."/>
            <person name="Frech C."/>
            <person name="Turcotte B."/>
            <person name="Kopec K.O."/>
            <person name="Synnott J.M."/>
            <person name="Choo C."/>
            <person name="Paponov I."/>
            <person name="Finkler A."/>
            <person name="Soon Heng Tan C."/>
            <person name="Hutchins A.P."/>
            <person name="Weinmeier T."/>
            <person name="Rattei T."/>
            <person name="Chu J.S."/>
            <person name="Gimenez G."/>
            <person name="Irimia M."/>
            <person name="Rigden D.J."/>
            <person name="Fitzpatrick D.A."/>
            <person name="Lorenzo-Morales J."/>
            <person name="Bateman A."/>
            <person name="Chiu C.H."/>
            <person name="Tang P."/>
            <person name="Hegemann P."/>
            <person name="Fromm H."/>
            <person name="Raoult D."/>
            <person name="Greub G."/>
            <person name="Miranda-Saavedra D."/>
            <person name="Chen N."/>
            <person name="Nash P."/>
            <person name="Ginger M.L."/>
            <person name="Horn M."/>
            <person name="Schaap P."/>
            <person name="Caler L."/>
            <person name="Loftus B."/>
        </authorList>
    </citation>
    <scope>NUCLEOTIDE SEQUENCE [LARGE SCALE GENOMIC DNA]</scope>
    <source>
        <strain evidence="2 3">Neff</strain>
    </source>
</reference>
<dbReference type="PANTHER" id="PTHR13503:SF3">
    <property type="entry name" value="NEGATIVE ELONGATION FACTOR B"/>
    <property type="match status" value="1"/>
</dbReference>
<feature type="region of interest" description="Disordered" evidence="1">
    <location>
        <begin position="483"/>
        <end position="603"/>
    </location>
</feature>
<organism evidence="2 3">
    <name type="scientific">Acanthamoeba castellanii (strain ATCC 30010 / Neff)</name>
    <dbReference type="NCBI Taxonomy" id="1257118"/>
    <lineage>
        <taxon>Eukaryota</taxon>
        <taxon>Amoebozoa</taxon>
        <taxon>Discosea</taxon>
        <taxon>Longamoebia</taxon>
        <taxon>Centramoebida</taxon>
        <taxon>Acanthamoebidae</taxon>
        <taxon>Acanthamoeba</taxon>
    </lineage>
</organism>
<dbReference type="InterPro" id="IPR010405">
    <property type="entry name" value="COBRA1"/>
</dbReference>
<dbReference type="STRING" id="1257118.L8H1H2"/>
<dbReference type="PANTHER" id="PTHR13503">
    <property type="entry name" value="NEGATIVE ELONGATION FACTOR COMPLEX MEMBER B"/>
    <property type="match status" value="1"/>
</dbReference>